<protein>
    <recommendedName>
        <fullName evidence="3 14">DNA ligase</fullName>
        <ecNumber evidence="2 14">6.5.1.2</ecNumber>
    </recommendedName>
    <alternativeName>
        <fullName evidence="14">Polydeoxyribonucleotide synthase [NAD(+)]</fullName>
    </alternativeName>
</protein>
<proteinExistence type="inferred from homology"/>
<evidence type="ECO:0000256" key="6">
    <source>
        <dbReference type="ARBA" id="ARBA00022723"/>
    </source>
</evidence>
<dbReference type="Gene3D" id="3.30.470.30">
    <property type="entry name" value="DNA ligase/mRNA capping enzyme"/>
    <property type="match status" value="1"/>
</dbReference>
<dbReference type="AlphaFoldDB" id="A0A2A5WDG8"/>
<feature type="binding site" evidence="14">
    <location>
        <position position="413"/>
    </location>
    <ligand>
        <name>Zn(2+)</name>
        <dbReference type="ChEBI" id="CHEBI:29105"/>
    </ligand>
</feature>
<keyword evidence="14" id="KW-0464">Manganese</keyword>
<dbReference type="Gene3D" id="1.10.150.20">
    <property type="entry name" value="5' to 3' exonuclease, C-terminal subdomain"/>
    <property type="match status" value="2"/>
</dbReference>
<accession>A0A2A5WDG8</accession>
<keyword evidence="5 14" id="KW-0235">DNA replication</keyword>
<keyword evidence="10 14" id="KW-0520">NAD</keyword>
<keyword evidence="8 14" id="KW-0862">Zinc</keyword>
<evidence type="ECO:0000256" key="5">
    <source>
        <dbReference type="ARBA" id="ARBA00022705"/>
    </source>
</evidence>
<comment type="catalytic activity">
    <reaction evidence="12 14 15">
        <text>NAD(+) + (deoxyribonucleotide)n-3'-hydroxyl + 5'-phospho-(deoxyribonucleotide)m = (deoxyribonucleotide)n+m + AMP + beta-nicotinamide D-nucleotide.</text>
        <dbReference type="EC" id="6.5.1.2"/>
    </reaction>
</comment>
<feature type="binding site" evidence="14">
    <location>
        <position position="410"/>
    </location>
    <ligand>
        <name>Zn(2+)</name>
        <dbReference type="ChEBI" id="CHEBI:29105"/>
    </ligand>
</feature>
<dbReference type="PROSITE" id="PS01055">
    <property type="entry name" value="DNA_LIGASE_N1"/>
    <property type="match status" value="1"/>
</dbReference>
<dbReference type="InterPro" id="IPR004150">
    <property type="entry name" value="NAD_DNA_ligase_OB"/>
</dbReference>
<comment type="similarity">
    <text evidence="13 14">Belongs to the NAD-dependent DNA ligase family. LigA subfamily.</text>
</comment>
<dbReference type="PIRSF" id="PIRSF001604">
    <property type="entry name" value="LigA"/>
    <property type="match status" value="1"/>
</dbReference>
<dbReference type="NCBIfam" id="NF005932">
    <property type="entry name" value="PRK07956.1"/>
    <property type="match status" value="1"/>
</dbReference>
<evidence type="ECO:0000256" key="3">
    <source>
        <dbReference type="ARBA" id="ARBA00013308"/>
    </source>
</evidence>
<keyword evidence="6 14" id="KW-0479">Metal-binding</keyword>
<dbReference type="Gene3D" id="3.40.50.10190">
    <property type="entry name" value="BRCT domain"/>
    <property type="match status" value="1"/>
</dbReference>
<evidence type="ECO:0000256" key="14">
    <source>
        <dbReference type="HAMAP-Rule" id="MF_01588"/>
    </source>
</evidence>
<dbReference type="HAMAP" id="MF_01588">
    <property type="entry name" value="DNA_ligase_A"/>
    <property type="match status" value="1"/>
</dbReference>
<dbReference type="InterPro" id="IPR041663">
    <property type="entry name" value="DisA/LigA_HHH"/>
</dbReference>
<dbReference type="Proteomes" id="UP000219329">
    <property type="component" value="Unassembled WGS sequence"/>
</dbReference>
<dbReference type="PROSITE" id="PS01056">
    <property type="entry name" value="DNA_LIGASE_N2"/>
    <property type="match status" value="1"/>
</dbReference>
<evidence type="ECO:0000256" key="13">
    <source>
        <dbReference type="ARBA" id="ARBA00060881"/>
    </source>
</evidence>
<dbReference type="Gene3D" id="6.20.10.30">
    <property type="match status" value="1"/>
</dbReference>
<dbReference type="InterPro" id="IPR012340">
    <property type="entry name" value="NA-bd_OB-fold"/>
</dbReference>
<evidence type="ECO:0000256" key="10">
    <source>
        <dbReference type="ARBA" id="ARBA00023027"/>
    </source>
</evidence>
<dbReference type="InterPro" id="IPR018239">
    <property type="entry name" value="DNA_ligase_AS"/>
</dbReference>
<dbReference type="PROSITE" id="PS50172">
    <property type="entry name" value="BRCT"/>
    <property type="match status" value="1"/>
</dbReference>
<keyword evidence="4 14" id="KW-0436">Ligase</keyword>
<dbReference type="Pfam" id="PF03120">
    <property type="entry name" value="OB_DNA_ligase"/>
    <property type="match status" value="1"/>
</dbReference>
<dbReference type="Pfam" id="PF00533">
    <property type="entry name" value="BRCT"/>
    <property type="match status" value="1"/>
</dbReference>
<sequence>MTVPANIKREVKALRAQIEHHNQLYHSLDAPEILDADYDTLLVRLEELEQKFDLVAADSPTQRVGATPLSQFSQVTHEIAMLSLDKVFGEKDLKDFDVRIKKRLGLIEALSYSCEPKVDGVAVSLLYEDGLLVRAATRGDGVIGEDITHNVKTIKSIPLKLNQITKGSRLEVRGEIFLGKPGFEKLNERAKLEGTKIFVNPRNTAAGAVRQLDAKTTAKIPLQMFCYSVGIVEGIAMPSKLSEIFTELGELGLPINSDRRTRRGIEDCKDYCIELLGKRKELAYEIDGAVIKVDDLGVQHALGQNAKSPRWATAYKFPAEEKSTTVLDVEFQVGRTGVITPVARLKPVFVGGVTVSNTTLHNMDEIERLGLRIGDSVVVSRAGDVIPKIVRVLTPEKNNDASRIVPPKLCPACNSPVEQGSEVLFRCTGGIICPAQQKESIKHFVSRSAMDIEGLGSKLVELLVEEKLVNKVSDIYQLSLEQLADLERMGKKSAQNLIDAINKSKSTTLPRFLFALGIREVGEATALGLASHFGDLELVIGASVEDLETVEDIGPIVASHVSDFFGNENNLTLVKELEGAGVNWPAVEVNVESKPLRGQTFVLTGTLERLPRSEVKTKLVSLGAKVAGSVSKSTNIVVAGPGAGSKLAKAEELEIKIIDEGELFNLLDSLS</sequence>
<dbReference type="GO" id="GO:0046872">
    <property type="term" value="F:metal ion binding"/>
    <property type="evidence" value="ECO:0007669"/>
    <property type="project" value="UniProtKB-KW"/>
</dbReference>
<evidence type="ECO:0000256" key="4">
    <source>
        <dbReference type="ARBA" id="ARBA00022598"/>
    </source>
</evidence>
<keyword evidence="9 14" id="KW-0460">Magnesium</keyword>
<evidence type="ECO:0000256" key="11">
    <source>
        <dbReference type="ARBA" id="ARBA00023204"/>
    </source>
</evidence>
<dbReference type="FunFam" id="1.10.150.20:FF:000007">
    <property type="entry name" value="DNA ligase"/>
    <property type="match status" value="1"/>
</dbReference>
<keyword evidence="11 14" id="KW-0234">DNA repair</keyword>
<dbReference type="Pfam" id="PF03119">
    <property type="entry name" value="DNA_ligase_ZBD"/>
    <property type="match status" value="1"/>
</dbReference>
<evidence type="ECO:0000256" key="9">
    <source>
        <dbReference type="ARBA" id="ARBA00022842"/>
    </source>
</evidence>
<dbReference type="NCBIfam" id="TIGR00575">
    <property type="entry name" value="dnlj"/>
    <property type="match status" value="1"/>
</dbReference>
<feature type="binding site" evidence="14">
    <location>
        <position position="316"/>
    </location>
    <ligand>
        <name>NAD(+)</name>
        <dbReference type="ChEBI" id="CHEBI:57540"/>
    </ligand>
</feature>
<dbReference type="Gene3D" id="2.40.50.140">
    <property type="entry name" value="Nucleic acid-binding proteins"/>
    <property type="match status" value="1"/>
</dbReference>
<feature type="binding site" evidence="14">
    <location>
        <begin position="35"/>
        <end position="39"/>
    </location>
    <ligand>
        <name>NAD(+)</name>
        <dbReference type="ChEBI" id="CHEBI:57540"/>
    </ligand>
</feature>
<dbReference type="EMBL" id="NTJZ01000004">
    <property type="protein sequence ID" value="PDH34324.1"/>
    <property type="molecule type" value="Genomic_DNA"/>
</dbReference>
<dbReference type="InterPro" id="IPR033136">
    <property type="entry name" value="DNA_ligase_CS"/>
</dbReference>
<dbReference type="SMART" id="SM00532">
    <property type="entry name" value="LIGANc"/>
    <property type="match status" value="1"/>
</dbReference>
<dbReference type="SUPFAM" id="SSF47781">
    <property type="entry name" value="RuvA domain 2-like"/>
    <property type="match status" value="1"/>
</dbReference>
<dbReference type="PANTHER" id="PTHR23389">
    <property type="entry name" value="CHROMOSOME TRANSMISSION FIDELITY FACTOR 18"/>
    <property type="match status" value="1"/>
</dbReference>
<dbReference type="GO" id="GO:0005829">
    <property type="term" value="C:cytosol"/>
    <property type="evidence" value="ECO:0007669"/>
    <property type="project" value="TreeGrafter"/>
</dbReference>
<dbReference type="FunFam" id="2.40.50.140:FF:000012">
    <property type="entry name" value="DNA ligase"/>
    <property type="match status" value="1"/>
</dbReference>
<feature type="binding site" evidence="14">
    <location>
        <position position="175"/>
    </location>
    <ligand>
        <name>NAD(+)</name>
        <dbReference type="ChEBI" id="CHEBI:57540"/>
    </ligand>
</feature>
<keyword evidence="7 14" id="KW-0227">DNA damage</keyword>
<feature type="binding site" evidence="14">
    <location>
        <position position="138"/>
    </location>
    <ligand>
        <name>NAD(+)</name>
        <dbReference type="ChEBI" id="CHEBI:57540"/>
    </ligand>
</feature>
<organism evidence="17 18">
    <name type="scientific">OM182 bacterium MED-G28</name>
    <dbReference type="NCBI Taxonomy" id="1986256"/>
    <lineage>
        <taxon>Bacteria</taxon>
        <taxon>Pseudomonadati</taxon>
        <taxon>Pseudomonadota</taxon>
        <taxon>Gammaproteobacteria</taxon>
        <taxon>OMG group</taxon>
        <taxon>OM182 clade</taxon>
    </lineage>
</organism>
<feature type="binding site" evidence="14">
    <location>
        <position position="292"/>
    </location>
    <ligand>
        <name>NAD(+)</name>
        <dbReference type="ChEBI" id="CHEBI:57540"/>
    </ligand>
</feature>
<evidence type="ECO:0000313" key="17">
    <source>
        <dbReference type="EMBL" id="PDH34324.1"/>
    </source>
</evidence>
<dbReference type="EC" id="6.5.1.2" evidence="2 14"/>
<dbReference type="SMART" id="SM00292">
    <property type="entry name" value="BRCT"/>
    <property type="match status" value="1"/>
</dbReference>
<dbReference type="InterPro" id="IPR003583">
    <property type="entry name" value="Hlx-hairpin-Hlx_DNA-bd_motif"/>
</dbReference>
<feature type="domain" description="BRCT" evidence="16">
    <location>
        <begin position="591"/>
        <end position="671"/>
    </location>
</feature>
<feature type="binding site" evidence="14">
    <location>
        <position position="433"/>
    </location>
    <ligand>
        <name>Zn(2+)</name>
        <dbReference type="ChEBI" id="CHEBI:29105"/>
    </ligand>
</feature>
<evidence type="ECO:0000256" key="2">
    <source>
        <dbReference type="ARBA" id="ARBA00012722"/>
    </source>
</evidence>
<comment type="caution">
    <text evidence="14">Lacks conserved residue(s) required for the propagation of feature annotation.</text>
</comment>
<dbReference type="InterPro" id="IPR001357">
    <property type="entry name" value="BRCT_dom"/>
</dbReference>
<dbReference type="GO" id="GO:0003677">
    <property type="term" value="F:DNA binding"/>
    <property type="evidence" value="ECO:0007669"/>
    <property type="project" value="InterPro"/>
</dbReference>
<dbReference type="CDD" id="cd17748">
    <property type="entry name" value="BRCT_DNA_ligase_like"/>
    <property type="match status" value="1"/>
</dbReference>
<dbReference type="FunFam" id="3.30.470.30:FF:000001">
    <property type="entry name" value="DNA ligase"/>
    <property type="match status" value="1"/>
</dbReference>
<evidence type="ECO:0000256" key="7">
    <source>
        <dbReference type="ARBA" id="ARBA00022763"/>
    </source>
</evidence>
<dbReference type="CDD" id="cd00114">
    <property type="entry name" value="LIGANc"/>
    <property type="match status" value="1"/>
</dbReference>
<evidence type="ECO:0000256" key="12">
    <source>
        <dbReference type="ARBA" id="ARBA00034005"/>
    </source>
</evidence>
<evidence type="ECO:0000256" key="1">
    <source>
        <dbReference type="ARBA" id="ARBA00004067"/>
    </source>
</evidence>
<dbReference type="SUPFAM" id="SSF52113">
    <property type="entry name" value="BRCT domain"/>
    <property type="match status" value="1"/>
</dbReference>
<dbReference type="InterPro" id="IPR010994">
    <property type="entry name" value="RuvA_2-like"/>
</dbReference>
<dbReference type="FunFam" id="1.10.150.20:FF:000006">
    <property type="entry name" value="DNA ligase"/>
    <property type="match status" value="1"/>
</dbReference>
<dbReference type="SMART" id="SM00278">
    <property type="entry name" value="HhH1"/>
    <property type="match status" value="4"/>
</dbReference>
<dbReference type="InterPro" id="IPR013840">
    <property type="entry name" value="DNAligase_N"/>
</dbReference>
<comment type="caution">
    <text evidence="17">The sequence shown here is derived from an EMBL/GenBank/DDBJ whole genome shotgun (WGS) entry which is preliminary data.</text>
</comment>
<evidence type="ECO:0000259" key="16">
    <source>
        <dbReference type="PROSITE" id="PS50172"/>
    </source>
</evidence>
<feature type="active site" description="N6-AMP-lysine intermediate" evidence="14">
    <location>
        <position position="117"/>
    </location>
</feature>
<feature type="binding site" evidence="14">
    <location>
        <begin position="83"/>
        <end position="84"/>
    </location>
    <ligand>
        <name>NAD(+)</name>
        <dbReference type="ChEBI" id="CHEBI:57540"/>
    </ligand>
</feature>
<dbReference type="InterPro" id="IPR004149">
    <property type="entry name" value="Znf_DNAligase_C4"/>
</dbReference>
<dbReference type="InterPro" id="IPR013839">
    <property type="entry name" value="DNAligase_adenylation"/>
</dbReference>
<evidence type="ECO:0000313" key="18">
    <source>
        <dbReference type="Proteomes" id="UP000219329"/>
    </source>
</evidence>
<dbReference type="GO" id="GO:0006260">
    <property type="term" value="P:DNA replication"/>
    <property type="evidence" value="ECO:0007669"/>
    <property type="project" value="UniProtKB-KW"/>
</dbReference>
<feature type="binding site" evidence="14">
    <location>
        <position position="115"/>
    </location>
    <ligand>
        <name>NAD(+)</name>
        <dbReference type="ChEBI" id="CHEBI:57540"/>
    </ligand>
</feature>
<evidence type="ECO:0000256" key="8">
    <source>
        <dbReference type="ARBA" id="ARBA00022833"/>
    </source>
</evidence>
<evidence type="ECO:0000256" key="15">
    <source>
        <dbReference type="RuleBase" id="RU000618"/>
    </source>
</evidence>
<name>A0A2A5WDG8_9GAMM</name>
<dbReference type="SUPFAM" id="SSF56091">
    <property type="entry name" value="DNA ligase/mRNA capping enzyme, catalytic domain"/>
    <property type="match status" value="1"/>
</dbReference>
<dbReference type="Pfam" id="PF14520">
    <property type="entry name" value="HHH_5"/>
    <property type="match status" value="1"/>
</dbReference>
<dbReference type="Pfam" id="PF12826">
    <property type="entry name" value="HHH_2"/>
    <property type="match status" value="1"/>
</dbReference>
<reference evidence="17 18" key="1">
    <citation type="submission" date="2017-08" db="EMBL/GenBank/DDBJ databases">
        <title>Fine stratification of microbial communities through a metagenomic profile of the photic zone.</title>
        <authorList>
            <person name="Haro-Moreno J.M."/>
            <person name="Lopez-Perez M."/>
            <person name="De La Torre J."/>
            <person name="Picazo A."/>
            <person name="Camacho A."/>
            <person name="Rodriguez-Valera F."/>
        </authorList>
    </citation>
    <scope>NUCLEOTIDE SEQUENCE [LARGE SCALE GENOMIC DNA]</scope>
    <source>
        <strain evidence="17">MED-G28</strain>
    </source>
</reference>
<gene>
    <name evidence="14 17" type="primary">ligA</name>
    <name evidence="17" type="ORF">CNF02_05905</name>
</gene>
<comment type="cofactor">
    <cofactor evidence="14">
        <name>Mg(2+)</name>
        <dbReference type="ChEBI" id="CHEBI:18420"/>
    </cofactor>
    <cofactor evidence="14">
        <name>Mn(2+)</name>
        <dbReference type="ChEBI" id="CHEBI:29035"/>
    </cofactor>
</comment>
<dbReference type="Pfam" id="PF01653">
    <property type="entry name" value="DNA_ligase_aden"/>
    <property type="match status" value="1"/>
</dbReference>
<comment type="function">
    <text evidence="1 14">DNA ligase that catalyzes the formation of phosphodiester linkages between 5'-phosphoryl and 3'-hydroxyl groups in double-stranded DNA using NAD as a coenzyme and as the energy source for the reaction. It is essential for DNA replication and repair of damaged DNA.</text>
</comment>
<dbReference type="InterPro" id="IPR001679">
    <property type="entry name" value="DNA_ligase"/>
</dbReference>
<dbReference type="GO" id="GO:0006281">
    <property type="term" value="P:DNA repair"/>
    <property type="evidence" value="ECO:0007669"/>
    <property type="project" value="UniProtKB-KW"/>
</dbReference>
<dbReference type="PANTHER" id="PTHR23389:SF9">
    <property type="entry name" value="DNA LIGASE"/>
    <property type="match status" value="1"/>
</dbReference>
<dbReference type="InterPro" id="IPR036420">
    <property type="entry name" value="BRCT_dom_sf"/>
</dbReference>
<dbReference type="SUPFAM" id="SSF50249">
    <property type="entry name" value="Nucleic acid-binding proteins"/>
    <property type="match status" value="1"/>
</dbReference>
<dbReference type="GO" id="GO:0003911">
    <property type="term" value="F:DNA ligase (NAD+) activity"/>
    <property type="evidence" value="ECO:0007669"/>
    <property type="project" value="UniProtKB-UniRule"/>
</dbReference>
<dbReference type="Gene3D" id="1.10.287.610">
    <property type="entry name" value="Helix hairpin bin"/>
    <property type="match status" value="1"/>
</dbReference>